<dbReference type="EMBL" id="OMOH01000001">
    <property type="protein sequence ID" value="SPF67201.1"/>
    <property type="molecule type" value="Genomic_DNA"/>
</dbReference>
<dbReference type="AlphaFoldDB" id="A0A375HZL7"/>
<evidence type="ECO:0000313" key="3">
    <source>
        <dbReference type="Proteomes" id="UP000265962"/>
    </source>
</evidence>
<feature type="transmembrane region" description="Helical" evidence="1">
    <location>
        <begin position="32"/>
        <end position="53"/>
    </location>
</feature>
<keyword evidence="1" id="KW-0812">Transmembrane</keyword>
<reference evidence="3" key="1">
    <citation type="submission" date="2018-02" db="EMBL/GenBank/DDBJ databases">
        <authorList>
            <person name="Hornung B."/>
        </authorList>
    </citation>
    <scope>NUCLEOTIDE SEQUENCE [LARGE SCALE GENOMIC DNA]</scope>
</reference>
<dbReference type="OrthoDB" id="3732939at2"/>
<dbReference type="RefSeq" id="WP_119714490.1">
    <property type="nucleotide sequence ID" value="NZ_OMOH01000001.1"/>
</dbReference>
<protein>
    <recommendedName>
        <fullName evidence="4">ATP synthase protein I</fullName>
    </recommendedName>
</protein>
<accession>A0A375HZL7</accession>
<sequence length="136" mass="14345">MLLWGLAWALVFSVPAGLGGLLVAGVDGLRGWAMSLAVVGAYFAASVIGDAHALRTPDMRALGPLLAGFVARAGCVVLALHGLEAVGWLVGRGRVDWFAWTTVTLVCGWSFGIIWARLRTRSFIYDGNEAEGAADE</sequence>
<evidence type="ECO:0000313" key="2">
    <source>
        <dbReference type="EMBL" id="SPF67201.1"/>
    </source>
</evidence>
<feature type="transmembrane region" description="Helical" evidence="1">
    <location>
        <begin position="65"/>
        <end position="91"/>
    </location>
</feature>
<keyword evidence="1" id="KW-0472">Membrane</keyword>
<evidence type="ECO:0008006" key="4">
    <source>
        <dbReference type="Google" id="ProtNLM"/>
    </source>
</evidence>
<keyword evidence="1" id="KW-1133">Transmembrane helix</keyword>
<feature type="transmembrane region" description="Helical" evidence="1">
    <location>
        <begin position="97"/>
        <end position="116"/>
    </location>
</feature>
<keyword evidence="3" id="KW-1185">Reference proteome</keyword>
<dbReference type="Proteomes" id="UP000265962">
    <property type="component" value="Unassembled WGS sequence"/>
</dbReference>
<proteinExistence type="predicted"/>
<gene>
    <name evidence="2" type="ORF">PROPJV5_0211</name>
</gene>
<evidence type="ECO:0000256" key="1">
    <source>
        <dbReference type="SAM" id="Phobius"/>
    </source>
</evidence>
<name>A0A375HZL7_9ACTN</name>
<organism evidence="2 3">
    <name type="scientific">Propionibacterium ruminifibrarum</name>
    <dbReference type="NCBI Taxonomy" id="1962131"/>
    <lineage>
        <taxon>Bacteria</taxon>
        <taxon>Bacillati</taxon>
        <taxon>Actinomycetota</taxon>
        <taxon>Actinomycetes</taxon>
        <taxon>Propionibacteriales</taxon>
        <taxon>Propionibacteriaceae</taxon>
        <taxon>Propionibacterium</taxon>
    </lineage>
</organism>